<organism evidence="1 2">
    <name type="scientific">Populus alba</name>
    <name type="common">White poplar</name>
    <dbReference type="NCBI Taxonomy" id="43335"/>
    <lineage>
        <taxon>Eukaryota</taxon>
        <taxon>Viridiplantae</taxon>
        <taxon>Streptophyta</taxon>
        <taxon>Embryophyta</taxon>
        <taxon>Tracheophyta</taxon>
        <taxon>Spermatophyta</taxon>
        <taxon>Magnoliopsida</taxon>
        <taxon>eudicotyledons</taxon>
        <taxon>Gunneridae</taxon>
        <taxon>Pentapetalae</taxon>
        <taxon>rosids</taxon>
        <taxon>fabids</taxon>
        <taxon>Malpighiales</taxon>
        <taxon>Salicaceae</taxon>
        <taxon>Saliceae</taxon>
        <taxon>Populus</taxon>
    </lineage>
</organism>
<name>A0ACC4CYR7_POPAL</name>
<evidence type="ECO:0000313" key="1">
    <source>
        <dbReference type="EMBL" id="KAL3610442.1"/>
    </source>
</evidence>
<comment type="caution">
    <text evidence="1">The sequence shown here is derived from an EMBL/GenBank/DDBJ whole genome shotgun (WGS) entry which is preliminary data.</text>
</comment>
<reference evidence="1 2" key="1">
    <citation type="journal article" date="2024" name="Plant Biotechnol. J.">
        <title>Genome and CRISPR/Cas9 system of a widespread forest tree (Populus alba) in the world.</title>
        <authorList>
            <person name="Liu Y.J."/>
            <person name="Jiang P.F."/>
            <person name="Han X.M."/>
            <person name="Li X.Y."/>
            <person name="Wang H.M."/>
            <person name="Wang Y.J."/>
            <person name="Wang X.X."/>
            <person name="Zeng Q.Y."/>
        </authorList>
    </citation>
    <scope>NUCLEOTIDE SEQUENCE [LARGE SCALE GENOMIC DNA]</scope>
    <source>
        <strain evidence="2">cv. PAL-ZL1</strain>
    </source>
</reference>
<sequence>YQNSGAGAGTSSRVTWEGYKVITSATEAQAFAPGNFIAGSSWLGSTSFPFSLAWVTLVGELLGRLLLSLSSELSRLASLLTNFLDRSVAALSSLLVGLRQASPLVFAHLAGL</sequence>
<evidence type="ECO:0000313" key="2">
    <source>
        <dbReference type="Proteomes" id="UP000309997"/>
    </source>
</evidence>
<keyword evidence="2" id="KW-1185">Reference proteome</keyword>
<proteinExistence type="predicted"/>
<gene>
    <name evidence="1" type="ORF">D5086_001462</name>
</gene>
<protein>
    <submittedName>
        <fullName evidence="1">Uncharacterized protein</fullName>
    </submittedName>
</protein>
<dbReference type="EMBL" id="RCHU02000001">
    <property type="protein sequence ID" value="KAL3610442.1"/>
    <property type="molecule type" value="Genomic_DNA"/>
</dbReference>
<dbReference type="Proteomes" id="UP000309997">
    <property type="component" value="Unassembled WGS sequence"/>
</dbReference>
<accession>A0ACC4CYR7</accession>
<feature type="non-terminal residue" evidence="1">
    <location>
        <position position="1"/>
    </location>
</feature>